<accession>A0ABM9URD9</accession>
<evidence type="ECO:0000256" key="1">
    <source>
        <dbReference type="ARBA" id="ARBA00022679"/>
    </source>
</evidence>
<dbReference type="EMBL" id="CYZR01000005">
    <property type="protein sequence ID" value="CUO01175.1"/>
    <property type="molecule type" value="Genomic_DNA"/>
</dbReference>
<proteinExistence type="inferred from homology"/>
<keyword evidence="4" id="KW-1185">Reference proteome</keyword>
<dbReference type="RefSeq" id="WP_055259408.1">
    <property type="nucleotide sequence ID" value="NZ_CABIXL010000005.1"/>
</dbReference>
<evidence type="ECO:0000313" key="4">
    <source>
        <dbReference type="Proteomes" id="UP000095488"/>
    </source>
</evidence>
<dbReference type="InterPro" id="IPR020916">
    <property type="entry name" value="Gln_gamma-glutamylTfrase_bac"/>
</dbReference>
<organism evidence="3 4">
    <name type="scientific">Sarcina ventriculi</name>
    <name type="common">Clostridium ventriculi</name>
    <dbReference type="NCBI Taxonomy" id="1267"/>
    <lineage>
        <taxon>Bacteria</taxon>
        <taxon>Bacillati</taxon>
        <taxon>Bacillota</taxon>
        <taxon>Clostridia</taxon>
        <taxon>Eubacteriales</taxon>
        <taxon>Clostridiaceae</taxon>
        <taxon>Sarcina</taxon>
    </lineage>
</organism>
<evidence type="ECO:0000313" key="3">
    <source>
        <dbReference type="EMBL" id="CUO01175.1"/>
    </source>
</evidence>
<keyword evidence="1 3" id="KW-0808">Transferase</keyword>
<gene>
    <name evidence="3" type="primary">tgl</name>
    <name evidence="3" type="ORF">ERS852473_01661</name>
</gene>
<dbReference type="EC" id="2.3.2.13" evidence="3"/>
<dbReference type="HAMAP" id="MF_00727">
    <property type="entry name" value="Tgl"/>
    <property type="match status" value="1"/>
</dbReference>
<name>A0ABM9URD9_SARVE</name>
<sequence>MIIVNGKLINNNKKFNYETISIQNKVLNIMFKSNMEYVYSSFEELKFDLDLKNAIVESSRELYDSDVEFKTFYKSKCNSKYWIKNKDGGFSLKENVSSYDAIMDIFNKGSKYGTECATAMIIVYYRALTKLMSRDVFNSIYTEIELMNWSNIDEKLGVDYYDSVSDFMPGDCIYFKNPDVNPKTPEWQGENTIDLGDGTYFGHGLGIMSGEKIIDKLNKYRKKHSKVSAYVLQSVTCQGGKYLYKLNEKTKKYLQI</sequence>
<dbReference type="GO" id="GO:0003810">
    <property type="term" value="F:protein-glutamine gamma-glutamyltransferase activity"/>
    <property type="evidence" value="ECO:0007669"/>
    <property type="project" value="UniProtKB-EC"/>
</dbReference>
<dbReference type="Proteomes" id="UP000095488">
    <property type="component" value="Unassembled WGS sequence"/>
</dbReference>
<comment type="caution">
    <text evidence="3">The sequence shown here is derived from an EMBL/GenBank/DDBJ whole genome shotgun (WGS) entry which is preliminary data.</text>
</comment>
<keyword evidence="2" id="KW-0749">Sporulation</keyword>
<dbReference type="Pfam" id="PF20085">
    <property type="entry name" value="TGL"/>
    <property type="match status" value="1"/>
</dbReference>
<evidence type="ECO:0000256" key="2">
    <source>
        <dbReference type="ARBA" id="ARBA00022969"/>
    </source>
</evidence>
<protein>
    <submittedName>
        <fullName evidence="3">Protein-glutamine gamma-glutamyltransferase</fullName>
        <ecNumber evidence="3">2.3.2.13</ecNumber>
    </submittedName>
</protein>
<keyword evidence="3" id="KW-0012">Acyltransferase</keyword>
<reference evidence="3 4" key="1">
    <citation type="submission" date="2015-09" db="EMBL/GenBank/DDBJ databases">
        <authorList>
            <consortium name="Pathogen Informatics"/>
        </authorList>
    </citation>
    <scope>NUCLEOTIDE SEQUENCE [LARGE SCALE GENOMIC DNA]</scope>
    <source>
        <strain evidence="3 4">2789STDY5834858</strain>
    </source>
</reference>